<dbReference type="GO" id="GO:0043565">
    <property type="term" value="F:sequence-specific DNA binding"/>
    <property type="evidence" value="ECO:0007669"/>
    <property type="project" value="InterPro"/>
</dbReference>
<dbReference type="PROSITE" id="PS51843">
    <property type="entry name" value="NR_LBD"/>
    <property type="match status" value="1"/>
</dbReference>
<protein>
    <submittedName>
        <fullName evidence="14">Nuclear hormone receptor E75</fullName>
    </submittedName>
</protein>
<evidence type="ECO:0000256" key="6">
    <source>
        <dbReference type="ARBA" id="ARBA00023015"/>
    </source>
</evidence>
<feature type="region of interest" description="Disordered" evidence="11">
    <location>
        <begin position="375"/>
        <end position="394"/>
    </location>
</feature>
<keyword evidence="10" id="KW-0539">Nucleus</keyword>
<sequence>METSPESDIDIKADLNDPGSAYFSDSGISSTYSYTNGSISSISIIPSPSVVSISNSVDSSGLLSVKSSLSAFTDTNIAALASYTSSNMSANNPYTQVSRQSFSQGFLPHPSSVYNSTYLSSQGMPNSFYHRQIPSTPFGVSGNPMATTPMIFPQDVQQAQHVHHNREHINGSLCTADNRYTAHLSNRSNPTHISYNDSYLSNVQPLHITTSPRHLGPPSSHVGQPIRDASRVDSLSKASPRVMSPTAGCDPSTTSCGIITPGSGAGTTPRSTRTIEGSSEVSAADSNSNVGSIKANYTPCKVCGDKASGYHYGVISCEGCKGFFRRSIQKQIEYKCLRDGKCLVIRLNRNRCQYCRFRKCLAVGMSKDSVRYGRMPRRTRSSEATTPGPMEMHNPAIRGSNNPGILNCPESTGQPSAFLPPGSRHGICSRPSTDQLGLYEVIITVNQAYQNFSPYAEEKIKQMRCRPISLSTATRDFWPEKVDEHRLRMHEELSQLLAPSIQLVVEFAKRLPDFGHLGQPDQLVLIKAAFFEVWMVQAARLVSMPDRILTLADGKQVTKQELDFVYSPSVVCMMFTFSENFNVLMLNDTEIALCCAVVLTKPDRCGLTEPNKVAVMHDRQIAALRMQLERNRPGESAILAQVRNAITQLATLGETMQLSIRWYRENWYRTRLAPLYAETYDIPHEETVPSTATNAVIPTMSAQAAAAAVMIANSAQQLQAQSSVNPYGTCVESSVIYANTIGYNGTGVSNPGYGTAAHPVPQAVHHHYPSVARVNSGSNIVPDGSNGEYYTSGALQNSRPSSGTVQHFASESQLRSASQRHMQQHNQRPTTLGGPQDTYTASSLACSPASDCSQPRSQFSFHTSTTSYATANSNTFASSRTPSSPGNGSSPSGCSALSAPVLSMECKHQILSMPQLQKAPSSFVADALEDSSVRNPPALKPLSSAVPSLIRSMSNSESLLSSAIKNESQSSSPSGPSTPLPILQDSTPPLLDETSYASWNSPDGGDAVPSNLELDGETRMRSDHMIRNCRLLPETSDMVLNATTMNAVTSLIMQEEREDGSVASGLME</sequence>
<dbReference type="InterPro" id="IPR001723">
    <property type="entry name" value="Nuclear_hrmn_rcpt"/>
</dbReference>
<keyword evidence="5" id="KW-0862">Zinc</keyword>
<evidence type="ECO:0000256" key="10">
    <source>
        <dbReference type="ARBA" id="ARBA00023242"/>
    </source>
</evidence>
<dbReference type="CDD" id="cd07165">
    <property type="entry name" value="NR_DBD_DmE78_like"/>
    <property type="match status" value="1"/>
</dbReference>
<dbReference type="InterPro" id="IPR013088">
    <property type="entry name" value="Znf_NHR/GATA"/>
</dbReference>
<evidence type="ECO:0000256" key="7">
    <source>
        <dbReference type="ARBA" id="ARBA00023125"/>
    </source>
</evidence>
<dbReference type="Gene3D" id="1.10.565.10">
    <property type="entry name" value="Retinoid X Receptor"/>
    <property type="match status" value="1"/>
</dbReference>
<dbReference type="GO" id="GO:0004879">
    <property type="term" value="F:nuclear receptor activity"/>
    <property type="evidence" value="ECO:0007669"/>
    <property type="project" value="InterPro"/>
</dbReference>
<dbReference type="AlphaFoldDB" id="A0A8J4TER1"/>
<dbReference type="PROSITE" id="PS51030">
    <property type="entry name" value="NUCLEAR_REC_DBD_2"/>
    <property type="match status" value="1"/>
</dbReference>
<dbReference type="SMART" id="SM00399">
    <property type="entry name" value="ZnF_C4"/>
    <property type="match status" value="1"/>
</dbReference>
<feature type="region of interest" description="Disordered" evidence="11">
    <location>
        <begin position="774"/>
        <end position="847"/>
    </location>
</feature>
<evidence type="ECO:0000256" key="5">
    <source>
        <dbReference type="ARBA" id="ARBA00022833"/>
    </source>
</evidence>
<evidence type="ECO:0000256" key="9">
    <source>
        <dbReference type="ARBA" id="ARBA00023170"/>
    </source>
</evidence>
<evidence type="ECO:0000256" key="8">
    <source>
        <dbReference type="ARBA" id="ARBA00023163"/>
    </source>
</evidence>
<comment type="subcellular location">
    <subcellularLocation>
        <location evidence="1">Nucleus</location>
    </subcellularLocation>
</comment>
<dbReference type="Pfam" id="PF00105">
    <property type="entry name" value="zf-C4"/>
    <property type="match status" value="1"/>
</dbReference>
<keyword evidence="3" id="KW-0479">Metal-binding</keyword>
<dbReference type="GO" id="GO:0008270">
    <property type="term" value="F:zinc ion binding"/>
    <property type="evidence" value="ECO:0007669"/>
    <property type="project" value="UniProtKB-KW"/>
</dbReference>
<feature type="compositionally biased region" description="Low complexity" evidence="11">
    <location>
        <begin position="960"/>
        <end position="981"/>
    </location>
</feature>
<comment type="caution">
    <text evidence="14">The sequence shown here is derived from an EMBL/GenBank/DDBJ whole genome shotgun (WGS) entry which is preliminary data.</text>
</comment>
<feature type="compositionally biased region" description="Polar residues" evidence="11">
    <location>
        <begin position="837"/>
        <end position="847"/>
    </location>
</feature>
<dbReference type="InterPro" id="IPR001628">
    <property type="entry name" value="Znf_hrmn_rcpt"/>
</dbReference>
<evidence type="ECO:0000256" key="1">
    <source>
        <dbReference type="ARBA" id="ARBA00004123"/>
    </source>
</evidence>
<dbReference type="PANTHER" id="PTHR45805:SF10">
    <property type="entry name" value="ECDYSONE-INDUCED PROTEIN 78C"/>
    <property type="match status" value="1"/>
</dbReference>
<dbReference type="GO" id="GO:0005634">
    <property type="term" value="C:nucleus"/>
    <property type="evidence" value="ECO:0007669"/>
    <property type="project" value="UniProtKB-SubCell"/>
</dbReference>
<dbReference type="SUPFAM" id="SSF48508">
    <property type="entry name" value="Nuclear receptor ligand-binding domain"/>
    <property type="match status" value="1"/>
</dbReference>
<dbReference type="CDD" id="cd06941">
    <property type="entry name" value="NR_LBD_DmE78_like"/>
    <property type="match status" value="1"/>
</dbReference>
<dbReference type="InterPro" id="IPR048008">
    <property type="entry name" value="NR_LBD_DmE78-like"/>
</dbReference>
<dbReference type="Pfam" id="PF00104">
    <property type="entry name" value="Hormone_recep"/>
    <property type="match status" value="1"/>
</dbReference>
<accession>A0A8J4TER1</accession>
<dbReference type="FunFam" id="3.30.50.10:FF:000044">
    <property type="entry name" value="retinoic acid receptor beta isoform X4"/>
    <property type="match status" value="1"/>
</dbReference>
<evidence type="ECO:0000313" key="15">
    <source>
        <dbReference type="Proteomes" id="UP000748531"/>
    </source>
</evidence>
<keyword evidence="9 14" id="KW-0675">Receptor</keyword>
<feature type="region of interest" description="Disordered" evidence="11">
    <location>
        <begin position="875"/>
        <end position="895"/>
    </location>
</feature>
<dbReference type="Gene3D" id="3.30.50.10">
    <property type="entry name" value="Erythroid Transcription Factor GATA-1, subunit A"/>
    <property type="match status" value="1"/>
</dbReference>
<keyword evidence="4" id="KW-0863">Zinc-finger</keyword>
<evidence type="ECO:0000256" key="11">
    <source>
        <dbReference type="SAM" id="MobiDB-lite"/>
    </source>
</evidence>
<evidence type="ECO:0000259" key="12">
    <source>
        <dbReference type="PROSITE" id="PS51030"/>
    </source>
</evidence>
<proteinExistence type="inferred from homology"/>
<dbReference type="InterPro" id="IPR035500">
    <property type="entry name" value="NHR-like_dom_sf"/>
</dbReference>
<name>A0A8J4TER1_9TREM</name>
<evidence type="ECO:0000256" key="2">
    <source>
        <dbReference type="ARBA" id="ARBA00008092"/>
    </source>
</evidence>
<dbReference type="PANTHER" id="PTHR45805">
    <property type="entry name" value="NUCLEAR HORMONE RECEPTOR HR3-RELATED"/>
    <property type="match status" value="1"/>
</dbReference>
<dbReference type="InterPro" id="IPR000536">
    <property type="entry name" value="Nucl_hrmn_rcpt_lig-bd"/>
</dbReference>
<gene>
    <name evidence="14" type="ORF">PHET_03258</name>
</gene>
<dbReference type="Proteomes" id="UP000748531">
    <property type="component" value="Unassembled WGS sequence"/>
</dbReference>
<evidence type="ECO:0000259" key="13">
    <source>
        <dbReference type="PROSITE" id="PS51843"/>
    </source>
</evidence>
<feature type="compositionally biased region" description="Polar residues" evidence="11">
    <location>
        <begin position="793"/>
        <end position="830"/>
    </location>
</feature>
<feature type="domain" description="Nuclear receptor" evidence="12">
    <location>
        <begin position="297"/>
        <end position="372"/>
    </location>
</feature>
<dbReference type="SUPFAM" id="SSF57716">
    <property type="entry name" value="Glucocorticoid receptor-like (DNA-binding domain)"/>
    <property type="match status" value="1"/>
</dbReference>
<evidence type="ECO:0000256" key="3">
    <source>
        <dbReference type="ARBA" id="ARBA00022723"/>
    </source>
</evidence>
<keyword evidence="15" id="KW-1185">Reference proteome</keyword>
<comment type="similarity">
    <text evidence="2">Belongs to the nuclear hormone receptor family. NR1 subfamily.</text>
</comment>
<evidence type="ECO:0000256" key="4">
    <source>
        <dbReference type="ARBA" id="ARBA00022771"/>
    </source>
</evidence>
<keyword evidence="8" id="KW-0804">Transcription</keyword>
<keyword evidence="6" id="KW-0805">Transcription regulation</keyword>
<dbReference type="OrthoDB" id="5771769at2759"/>
<dbReference type="PRINTS" id="PR00546">
    <property type="entry name" value="THYROIDHORMR"/>
</dbReference>
<dbReference type="EMBL" id="LUCH01001337">
    <property type="protein sequence ID" value="KAF5403249.1"/>
    <property type="molecule type" value="Genomic_DNA"/>
</dbReference>
<keyword evidence="7" id="KW-0238">DNA-binding</keyword>
<reference evidence="14" key="1">
    <citation type="submission" date="2019-05" db="EMBL/GenBank/DDBJ databases">
        <title>Annotation for the trematode Paragonimus heterotremus.</title>
        <authorList>
            <person name="Choi Y.-J."/>
        </authorList>
    </citation>
    <scope>NUCLEOTIDE SEQUENCE</scope>
    <source>
        <strain evidence="14">LC</strain>
    </source>
</reference>
<organism evidence="14 15">
    <name type="scientific">Paragonimus heterotremus</name>
    <dbReference type="NCBI Taxonomy" id="100268"/>
    <lineage>
        <taxon>Eukaryota</taxon>
        <taxon>Metazoa</taxon>
        <taxon>Spiralia</taxon>
        <taxon>Lophotrochozoa</taxon>
        <taxon>Platyhelminthes</taxon>
        <taxon>Trematoda</taxon>
        <taxon>Digenea</taxon>
        <taxon>Plagiorchiida</taxon>
        <taxon>Troglotremata</taxon>
        <taxon>Troglotrematidae</taxon>
        <taxon>Paragonimus</taxon>
    </lineage>
</organism>
<evidence type="ECO:0000313" key="14">
    <source>
        <dbReference type="EMBL" id="KAF5403249.1"/>
    </source>
</evidence>
<dbReference type="InterPro" id="IPR001728">
    <property type="entry name" value="ThyrH_rcpt"/>
</dbReference>
<feature type="region of interest" description="Disordered" evidence="11">
    <location>
        <begin position="960"/>
        <end position="1011"/>
    </location>
</feature>
<dbReference type="PRINTS" id="PR00047">
    <property type="entry name" value="STROIDFINGER"/>
</dbReference>
<dbReference type="PRINTS" id="PR00398">
    <property type="entry name" value="STRDHORMONER"/>
</dbReference>
<dbReference type="PROSITE" id="PS00031">
    <property type="entry name" value="NUCLEAR_REC_DBD_1"/>
    <property type="match status" value="1"/>
</dbReference>
<dbReference type="SMART" id="SM00430">
    <property type="entry name" value="HOLI"/>
    <property type="match status" value="1"/>
</dbReference>
<feature type="domain" description="NR LBD" evidence="13">
    <location>
        <begin position="437"/>
        <end position="682"/>
    </location>
</feature>